<gene>
    <name evidence="6" type="ORF">SD10_07655</name>
</gene>
<keyword evidence="7" id="KW-1185">Reference proteome</keyword>
<evidence type="ECO:0000313" key="7">
    <source>
        <dbReference type="Proteomes" id="UP000033054"/>
    </source>
</evidence>
<keyword evidence="3 5" id="KW-1133">Transmembrane helix</keyword>
<dbReference type="OrthoDB" id="7960583at2"/>
<sequence>MKKTKIVYWVLTGLFAFAMLGSAIPDIMVAPMAVQGFKEIGYPAYLVPFLGVAKLLGVIALLVPGFPRVKEWAYAGLFFDLLGAAYSVYSIGKPLTDWIPMLVLLLIGAGSYRFYHKKNQLQPVSAI</sequence>
<feature type="transmembrane region" description="Helical" evidence="5">
    <location>
        <begin position="7"/>
        <end position="24"/>
    </location>
</feature>
<dbReference type="Pfam" id="PF13564">
    <property type="entry name" value="DoxX_2"/>
    <property type="match status" value="1"/>
</dbReference>
<evidence type="ECO:0000256" key="5">
    <source>
        <dbReference type="SAM" id="Phobius"/>
    </source>
</evidence>
<feature type="transmembrane region" description="Helical" evidence="5">
    <location>
        <begin position="72"/>
        <end position="92"/>
    </location>
</feature>
<accession>A0A0E3ZUY9</accession>
<dbReference type="PIRSF" id="PIRSF030066">
    <property type="entry name" value="UCP030066"/>
    <property type="match status" value="1"/>
</dbReference>
<evidence type="ECO:0000313" key="6">
    <source>
        <dbReference type="EMBL" id="AKD54800.1"/>
    </source>
</evidence>
<organism evidence="6 7">
    <name type="scientific">Spirosoma radiotolerans</name>
    <dbReference type="NCBI Taxonomy" id="1379870"/>
    <lineage>
        <taxon>Bacteria</taxon>
        <taxon>Pseudomonadati</taxon>
        <taxon>Bacteroidota</taxon>
        <taxon>Cytophagia</taxon>
        <taxon>Cytophagales</taxon>
        <taxon>Cytophagaceae</taxon>
        <taxon>Spirosoma</taxon>
    </lineage>
</organism>
<reference evidence="6 7" key="1">
    <citation type="journal article" date="2014" name="Curr. Microbiol.">
        <title>Spirosoma radiotolerans sp. nov., a gamma-radiation-resistant bacterium isolated from gamma ray-irradiated soil.</title>
        <authorList>
            <person name="Lee J.J."/>
            <person name="Srinivasan S."/>
            <person name="Lim S."/>
            <person name="Joe M."/>
            <person name="Im S."/>
            <person name="Bae S.I."/>
            <person name="Park K.R."/>
            <person name="Han J.H."/>
            <person name="Park S.H."/>
            <person name="Joo B.M."/>
            <person name="Park S.J."/>
            <person name="Kim M.K."/>
        </authorList>
    </citation>
    <scope>NUCLEOTIDE SEQUENCE [LARGE SCALE GENOMIC DNA]</scope>
    <source>
        <strain evidence="6 7">DG5A</strain>
    </source>
</reference>
<dbReference type="GO" id="GO:0016020">
    <property type="term" value="C:membrane"/>
    <property type="evidence" value="ECO:0007669"/>
    <property type="project" value="UniProtKB-SubCell"/>
</dbReference>
<dbReference type="EMBL" id="CP010429">
    <property type="protein sequence ID" value="AKD54800.1"/>
    <property type="molecule type" value="Genomic_DNA"/>
</dbReference>
<dbReference type="Proteomes" id="UP000033054">
    <property type="component" value="Chromosome"/>
</dbReference>
<dbReference type="STRING" id="1379870.SD10_07655"/>
<dbReference type="AlphaFoldDB" id="A0A0E3ZUY9"/>
<evidence type="ECO:0000256" key="2">
    <source>
        <dbReference type="ARBA" id="ARBA00022692"/>
    </source>
</evidence>
<dbReference type="InterPro" id="IPR032808">
    <property type="entry name" value="DoxX"/>
</dbReference>
<name>A0A0E3ZUY9_9BACT</name>
<dbReference type="InterPro" id="IPR016944">
    <property type="entry name" value="UCP030066"/>
</dbReference>
<evidence type="ECO:0000256" key="3">
    <source>
        <dbReference type="ARBA" id="ARBA00022989"/>
    </source>
</evidence>
<protein>
    <submittedName>
        <fullName evidence="6">DoxX-like family protein</fullName>
    </submittedName>
</protein>
<dbReference type="PATRIC" id="fig|1379870.5.peg.1662"/>
<keyword evidence="4 5" id="KW-0472">Membrane</keyword>
<evidence type="ECO:0000256" key="1">
    <source>
        <dbReference type="ARBA" id="ARBA00004141"/>
    </source>
</evidence>
<proteinExistence type="predicted"/>
<keyword evidence="2 5" id="KW-0812">Transmembrane</keyword>
<feature type="transmembrane region" description="Helical" evidence="5">
    <location>
        <begin position="98"/>
        <end position="115"/>
    </location>
</feature>
<comment type="subcellular location">
    <subcellularLocation>
        <location evidence="1">Membrane</location>
        <topology evidence="1">Multi-pass membrane protein</topology>
    </subcellularLocation>
</comment>
<feature type="transmembrane region" description="Helical" evidence="5">
    <location>
        <begin position="44"/>
        <end position="63"/>
    </location>
</feature>
<dbReference type="RefSeq" id="WP_046376401.1">
    <property type="nucleotide sequence ID" value="NZ_CP010429.1"/>
</dbReference>
<dbReference type="HOGENOM" id="CLU_142057_0_0_10"/>
<evidence type="ECO:0000256" key="4">
    <source>
        <dbReference type="ARBA" id="ARBA00023136"/>
    </source>
</evidence>
<dbReference type="KEGG" id="srd:SD10_07655"/>